<organism evidence="1 2">
    <name type="scientific">Mesorhizobium qingshengii</name>
    <dbReference type="NCBI Taxonomy" id="1165689"/>
    <lineage>
        <taxon>Bacteria</taxon>
        <taxon>Pseudomonadati</taxon>
        <taxon>Pseudomonadota</taxon>
        <taxon>Alphaproteobacteria</taxon>
        <taxon>Hyphomicrobiales</taxon>
        <taxon>Phyllobacteriaceae</taxon>
        <taxon>Mesorhizobium</taxon>
    </lineage>
</organism>
<comment type="caution">
    <text evidence="1">The sequence shown here is derived from an EMBL/GenBank/DDBJ whole genome shotgun (WGS) entry which is preliminary data.</text>
</comment>
<name>A0ABT4QR61_9HYPH</name>
<dbReference type="PANTHER" id="PTHR43857:SF1">
    <property type="entry name" value="YJGH FAMILY PROTEIN"/>
    <property type="match status" value="1"/>
</dbReference>
<dbReference type="RefSeq" id="WP_269904609.1">
    <property type="nucleotide sequence ID" value="NZ_JAPFQA010000002.1"/>
</dbReference>
<proteinExistence type="predicted"/>
<dbReference type="InterPro" id="IPR006175">
    <property type="entry name" value="YjgF/YER057c/UK114"/>
</dbReference>
<dbReference type="SUPFAM" id="SSF55298">
    <property type="entry name" value="YjgF-like"/>
    <property type="match status" value="1"/>
</dbReference>
<reference evidence="1" key="1">
    <citation type="submission" date="2022-11" db="EMBL/GenBank/DDBJ databases">
        <authorList>
            <person name="Coimbra C."/>
        </authorList>
    </citation>
    <scope>NUCLEOTIDE SEQUENCE</scope>
    <source>
        <strain evidence="1">Jales19</strain>
    </source>
</reference>
<dbReference type="Proteomes" id="UP001152178">
    <property type="component" value="Unassembled WGS sequence"/>
</dbReference>
<accession>A0ABT4QR61</accession>
<dbReference type="Pfam" id="PF01042">
    <property type="entry name" value="Ribonuc_L-PSP"/>
    <property type="match status" value="1"/>
</dbReference>
<sequence>MRKLISTGSPFEKTAGYSRAVVQGDWCFVSGTTGYDYATMTMPDGVEAQTRNCLATIGKALQDGGFAMADVVRAHYYITDQAFVDIVFPILGETFGDIRPAATMIVCQLNKPEMKIEIEVTALRRSAAGS</sequence>
<dbReference type="CDD" id="cd06154">
    <property type="entry name" value="YjgF_YER057c_UK114_like_6"/>
    <property type="match status" value="1"/>
</dbReference>
<evidence type="ECO:0000313" key="2">
    <source>
        <dbReference type="Proteomes" id="UP001152178"/>
    </source>
</evidence>
<dbReference type="Gene3D" id="3.30.1330.40">
    <property type="entry name" value="RutC-like"/>
    <property type="match status" value="1"/>
</dbReference>
<keyword evidence="2" id="KW-1185">Reference proteome</keyword>
<protein>
    <submittedName>
        <fullName evidence="1">RidA family protein</fullName>
    </submittedName>
</protein>
<dbReference type="PANTHER" id="PTHR43857">
    <property type="entry name" value="BLR7761 PROTEIN"/>
    <property type="match status" value="1"/>
</dbReference>
<evidence type="ECO:0000313" key="1">
    <source>
        <dbReference type="EMBL" id="MCZ8544056.1"/>
    </source>
</evidence>
<dbReference type="InterPro" id="IPR035959">
    <property type="entry name" value="RutC-like_sf"/>
</dbReference>
<gene>
    <name evidence="1" type="ORF">OOJ09_07695</name>
</gene>
<dbReference type="EMBL" id="JAPFQA010000002">
    <property type="protein sequence ID" value="MCZ8544056.1"/>
    <property type="molecule type" value="Genomic_DNA"/>
</dbReference>